<dbReference type="OrthoDB" id="799262at2"/>
<dbReference type="Gene3D" id="1.10.260.40">
    <property type="entry name" value="lambda repressor-like DNA-binding domains"/>
    <property type="match status" value="1"/>
</dbReference>
<gene>
    <name evidence="2" type="ORF">C8P68_10427</name>
</gene>
<dbReference type="InterPro" id="IPR036390">
    <property type="entry name" value="WH_DNA-bd_sf"/>
</dbReference>
<comment type="caution">
    <text evidence="2">The sequence shown here is derived from an EMBL/GenBank/DDBJ whole genome shotgun (WGS) entry which is preliminary data.</text>
</comment>
<dbReference type="SMART" id="SM00530">
    <property type="entry name" value="HTH_XRE"/>
    <property type="match status" value="1"/>
</dbReference>
<dbReference type="CDD" id="cd00093">
    <property type="entry name" value="HTH_XRE"/>
    <property type="match status" value="1"/>
</dbReference>
<reference evidence="2 3" key="1">
    <citation type="submission" date="2018-04" db="EMBL/GenBank/DDBJ databases">
        <title>Genomic Encyclopedia of Archaeal and Bacterial Type Strains, Phase II (KMG-II): from individual species to whole genera.</title>
        <authorList>
            <person name="Goeker M."/>
        </authorList>
    </citation>
    <scope>NUCLEOTIDE SEQUENCE [LARGE SCALE GENOMIC DNA]</scope>
    <source>
        <strain evidence="2 3">DSM 26809</strain>
    </source>
</reference>
<proteinExistence type="predicted"/>
<organism evidence="2 3">
    <name type="scientific">Mucilaginibacter yixingensis</name>
    <dbReference type="NCBI Taxonomy" id="1295612"/>
    <lineage>
        <taxon>Bacteria</taxon>
        <taxon>Pseudomonadati</taxon>
        <taxon>Bacteroidota</taxon>
        <taxon>Sphingobacteriia</taxon>
        <taxon>Sphingobacteriales</taxon>
        <taxon>Sphingobacteriaceae</taxon>
        <taxon>Mucilaginibacter</taxon>
    </lineage>
</organism>
<evidence type="ECO:0000259" key="1">
    <source>
        <dbReference type="PROSITE" id="PS50943"/>
    </source>
</evidence>
<dbReference type="InterPro" id="IPR010982">
    <property type="entry name" value="Lambda_DNA-bd_dom_sf"/>
</dbReference>
<dbReference type="SUPFAM" id="SSF46785">
    <property type="entry name" value="Winged helix' DNA-binding domain"/>
    <property type="match status" value="1"/>
</dbReference>
<dbReference type="EMBL" id="QAOQ01000004">
    <property type="protein sequence ID" value="PTQ96543.1"/>
    <property type="molecule type" value="Genomic_DNA"/>
</dbReference>
<feature type="domain" description="HTH cro/C1-type" evidence="1">
    <location>
        <begin position="153"/>
        <end position="207"/>
    </location>
</feature>
<dbReference type="InterPro" id="IPR001387">
    <property type="entry name" value="Cro/C1-type_HTH"/>
</dbReference>
<dbReference type="Gene3D" id="1.10.10.10">
    <property type="entry name" value="Winged helix-like DNA-binding domain superfamily/Winged helix DNA-binding domain"/>
    <property type="match status" value="1"/>
</dbReference>
<keyword evidence="3" id="KW-1185">Reference proteome</keyword>
<dbReference type="GO" id="GO:0003677">
    <property type="term" value="F:DNA binding"/>
    <property type="evidence" value="ECO:0007669"/>
    <property type="project" value="InterPro"/>
</dbReference>
<evidence type="ECO:0000313" key="3">
    <source>
        <dbReference type="Proteomes" id="UP000244168"/>
    </source>
</evidence>
<dbReference type="SUPFAM" id="SSF47413">
    <property type="entry name" value="lambda repressor-like DNA-binding domains"/>
    <property type="match status" value="1"/>
</dbReference>
<protein>
    <submittedName>
        <fullName evidence="2">Helix-turn-helix protein</fullName>
    </submittedName>
</protein>
<dbReference type="Pfam" id="PF01381">
    <property type="entry name" value="HTH_3"/>
    <property type="match status" value="1"/>
</dbReference>
<evidence type="ECO:0000313" key="2">
    <source>
        <dbReference type="EMBL" id="PTQ96543.1"/>
    </source>
</evidence>
<dbReference type="PROSITE" id="PS50943">
    <property type="entry name" value="HTH_CROC1"/>
    <property type="match status" value="1"/>
</dbReference>
<dbReference type="InterPro" id="IPR036388">
    <property type="entry name" value="WH-like_DNA-bd_sf"/>
</dbReference>
<sequence length="224" mass="25538">MQCLEACFFLKMKVIKNNDVDPMIVRLSNFSRALALPVRIYIIRQILDNQNHATRKELHQLPFKTELINTHLQELKQLGLITTLHENNTYVHSVDVNKFIMLSNSYLAIFEPIARLNAEAMELLRRPKLKKKKTVKKADEPTDPEAVGFGPYLRKQRQSARLNQTQLGKQLGISRKQLGKIENGLIVLDPGKLKTLALALGAPLTELIEQYRSSIIEMISKTAI</sequence>
<dbReference type="AlphaFoldDB" id="A0A2T5J8Y7"/>
<name>A0A2T5J8Y7_9SPHI</name>
<accession>A0A2T5J8Y7</accession>
<dbReference type="Proteomes" id="UP000244168">
    <property type="component" value="Unassembled WGS sequence"/>
</dbReference>